<evidence type="ECO:0008006" key="6">
    <source>
        <dbReference type="Google" id="ProtNLM"/>
    </source>
</evidence>
<evidence type="ECO:0000259" key="3">
    <source>
        <dbReference type="Pfam" id="PF22691"/>
    </source>
</evidence>
<keyword evidence="5" id="KW-1185">Reference proteome</keyword>
<reference evidence="4" key="1">
    <citation type="submission" date="2023-11" db="EMBL/GenBank/DDBJ databases">
        <authorList>
            <person name="De Vega J J."/>
            <person name="De Vega J J."/>
        </authorList>
    </citation>
    <scope>NUCLEOTIDE SEQUENCE</scope>
</reference>
<evidence type="ECO:0000259" key="2">
    <source>
        <dbReference type="Pfam" id="PF00108"/>
    </source>
</evidence>
<dbReference type="PANTHER" id="PTHR42870:SF1">
    <property type="entry name" value="NON-SPECIFIC LIPID-TRANSFER PROTEIN-LIKE 2"/>
    <property type="match status" value="1"/>
</dbReference>
<dbReference type="Proteomes" id="UP001295794">
    <property type="component" value="Unassembled WGS sequence"/>
</dbReference>
<dbReference type="AlphaFoldDB" id="A0AAD2H2E6"/>
<feature type="domain" description="Thiolase C-terminal" evidence="3">
    <location>
        <begin position="269"/>
        <end position="378"/>
    </location>
</feature>
<protein>
    <recommendedName>
        <fullName evidence="6">Thiolase-like protein</fullName>
    </recommendedName>
</protein>
<proteinExistence type="predicted"/>
<accession>A0AAD2H2E6</accession>
<dbReference type="InterPro" id="IPR055140">
    <property type="entry name" value="Thiolase_C_2"/>
</dbReference>
<sequence length="457" mass="49177">MSKGRRTFIIGVGCTAFRRPDGTRTTEDMGLEAATKALLDAGITYDAVDTAFAGYCYGDSTSGQRALYNLGLTSIPVTNVNNNCSTGSTALYQANLAVKHGQVECALAVGFERMSPGSLFTNFPDRTPPTALLESRSWALETEENFGPNAPRVSCNAAQEFFDKHGGSVEHLAQIAAKNHRHAVNNPYCRFRAGWTVEEVMESPQITKQLTKYMCTSPADGAGCGIVASEDFVHAHGLENQAIEIVAQCLTTDGPEAFDGDSNMDVAGQSMNKICADKVFAQAGFGPGEGRDQLGVIELHDCFAAAELLVYPVLGLCDIDDTHKFVERGDNTYGGKFVINPSGGLEGRGHPLGATGLCMHFSIVMQLREWAGPMQVSGLFDTADPRGKFGLIHNVGFGGAVVISLLRRPEFFKAGGEDGRDRLGYNHAHECRPITLEDVDKIKAKKSSAFVLRHAKL</sequence>
<dbReference type="CDD" id="cd00829">
    <property type="entry name" value="SCP-x_thiolase"/>
    <property type="match status" value="1"/>
</dbReference>
<dbReference type="InterPro" id="IPR020615">
    <property type="entry name" value="Thiolase_acyl_enz_int_AS"/>
</dbReference>
<dbReference type="Gene3D" id="3.40.47.10">
    <property type="match status" value="1"/>
</dbReference>
<gene>
    <name evidence="4" type="ORF">MYCIT1_LOCUS10892</name>
</gene>
<evidence type="ECO:0000256" key="1">
    <source>
        <dbReference type="ARBA" id="ARBA00022679"/>
    </source>
</evidence>
<name>A0AAD2H2E6_9AGAR</name>
<dbReference type="InterPro" id="IPR020616">
    <property type="entry name" value="Thiolase_N"/>
</dbReference>
<dbReference type="InterPro" id="IPR016039">
    <property type="entry name" value="Thiolase-like"/>
</dbReference>
<evidence type="ECO:0000313" key="4">
    <source>
        <dbReference type="EMBL" id="CAK5267951.1"/>
    </source>
</evidence>
<dbReference type="PANTHER" id="PTHR42870">
    <property type="entry name" value="ACETYL-COA C-ACETYLTRANSFERASE"/>
    <property type="match status" value="1"/>
</dbReference>
<feature type="domain" description="Thiolase N-terminal" evidence="2">
    <location>
        <begin position="24"/>
        <end position="188"/>
    </location>
</feature>
<evidence type="ECO:0000313" key="5">
    <source>
        <dbReference type="Proteomes" id="UP001295794"/>
    </source>
</evidence>
<comment type="caution">
    <text evidence="4">The sequence shown here is derived from an EMBL/GenBank/DDBJ whole genome shotgun (WGS) entry which is preliminary data.</text>
</comment>
<dbReference type="PROSITE" id="PS00098">
    <property type="entry name" value="THIOLASE_1"/>
    <property type="match status" value="1"/>
</dbReference>
<dbReference type="SUPFAM" id="SSF53901">
    <property type="entry name" value="Thiolase-like"/>
    <property type="match status" value="2"/>
</dbReference>
<organism evidence="4 5">
    <name type="scientific">Mycena citricolor</name>
    <dbReference type="NCBI Taxonomy" id="2018698"/>
    <lineage>
        <taxon>Eukaryota</taxon>
        <taxon>Fungi</taxon>
        <taxon>Dikarya</taxon>
        <taxon>Basidiomycota</taxon>
        <taxon>Agaricomycotina</taxon>
        <taxon>Agaricomycetes</taxon>
        <taxon>Agaricomycetidae</taxon>
        <taxon>Agaricales</taxon>
        <taxon>Marasmiineae</taxon>
        <taxon>Mycenaceae</taxon>
        <taxon>Mycena</taxon>
    </lineage>
</organism>
<dbReference type="Pfam" id="PF22691">
    <property type="entry name" value="Thiolase_C_1"/>
    <property type="match status" value="1"/>
</dbReference>
<dbReference type="NCBIfam" id="NF006102">
    <property type="entry name" value="PRK08256.1"/>
    <property type="match status" value="1"/>
</dbReference>
<dbReference type="Pfam" id="PF00108">
    <property type="entry name" value="Thiolase_N"/>
    <property type="match status" value="1"/>
</dbReference>
<keyword evidence="1" id="KW-0808">Transferase</keyword>
<dbReference type="EMBL" id="CAVNYO010000136">
    <property type="protein sequence ID" value="CAK5267951.1"/>
    <property type="molecule type" value="Genomic_DNA"/>
</dbReference>
<dbReference type="GO" id="GO:0016747">
    <property type="term" value="F:acyltransferase activity, transferring groups other than amino-acyl groups"/>
    <property type="evidence" value="ECO:0007669"/>
    <property type="project" value="InterPro"/>
</dbReference>